<evidence type="ECO:0000313" key="4">
    <source>
        <dbReference type="Proteomes" id="UP000485058"/>
    </source>
</evidence>
<protein>
    <submittedName>
        <fullName evidence="3">Uncharacterized protein</fullName>
    </submittedName>
</protein>
<feature type="region of interest" description="Disordered" evidence="1">
    <location>
        <begin position="43"/>
        <end position="62"/>
    </location>
</feature>
<keyword evidence="2" id="KW-0472">Membrane</keyword>
<proteinExistence type="predicted"/>
<dbReference type="Proteomes" id="UP000485058">
    <property type="component" value="Unassembled WGS sequence"/>
</dbReference>
<sequence>MSAPPRPRPLFSHNALGPPIIYYLTLDIGTGAASVALAGGFPSPRAQLARGQPRSGQPPGAQ</sequence>
<feature type="transmembrane region" description="Helical" evidence="2">
    <location>
        <begin position="20"/>
        <end position="41"/>
    </location>
</feature>
<gene>
    <name evidence="3" type="ORF">HaLaN_28474</name>
</gene>
<reference evidence="3 4" key="1">
    <citation type="submission" date="2020-02" db="EMBL/GenBank/DDBJ databases">
        <title>Draft genome sequence of Haematococcus lacustris strain NIES-144.</title>
        <authorList>
            <person name="Morimoto D."/>
            <person name="Nakagawa S."/>
            <person name="Yoshida T."/>
            <person name="Sawayama S."/>
        </authorList>
    </citation>
    <scope>NUCLEOTIDE SEQUENCE [LARGE SCALE GENOMIC DNA]</scope>
    <source>
        <strain evidence="3 4">NIES-144</strain>
    </source>
</reference>
<dbReference type="AlphaFoldDB" id="A0A6A0AAQ2"/>
<comment type="caution">
    <text evidence="3">The sequence shown here is derived from an EMBL/GenBank/DDBJ whole genome shotgun (WGS) entry which is preliminary data.</text>
</comment>
<evidence type="ECO:0000256" key="2">
    <source>
        <dbReference type="SAM" id="Phobius"/>
    </source>
</evidence>
<keyword evidence="2" id="KW-1133">Transmembrane helix</keyword>
<accession>A0A6A0AAQ2</accession>
<name>A0A6A0AAQ2_HAELA</name>
<evidence type="ECO:0000313" key="3">
    <source>
        <dbReference type="EMBL" id="GFH29758.1"/>
    </source>
</evidence>
<keyword evidence="4" id="KW-1185">Reference proteome</keyword>
<dbReference type="EMBL" id="BLLF01004511">
    <property type="protein sequence ID" value="GFH29758.1"/>
    <property type="molecule type" value="Genomic_DNA"/>
</dbReference>
<organism evidence="3 4">
    <name type="scientific">Haematococcus lacustris</name>
    <name type="common">Green alga</name>
    <name type="synonym">Haematococcus pluvialis</name>
    <dbReference type="NCBI Taxonomy" id="44745"/>
    <lineage>
        <taxon>Eukaryota</taxon>
        <taxon>Viridiplantae</taxon>
        <taxon>Chlorophyta</taxon>
        <taxon>core chlorophytes</taxon>
        <taxon>Chlorophyceae</taxon>
        <taxon>CS clade</taxon>
        <taxon>Chlamydomonadales</taxon>
        <taxon>Haematococcaceae</taxon>
        <taxon>Haematococcus</taxon>
    </lineage>
</organism>
<keyword evidence="2" id="KW-0812">Transmembrane</keyword>
<evidence type="ECO:0000256" key="1">
    <source>
        <dbReference type="SAM" id="MobiDB-lite"/>
    </source>
</evidence>